<dbReference type="Gene3D" id="1.10.510.10">
    <property type="entry name" value="Transferase(Phosphotransferase) domain 1"/>
    <property type="match status" value="1"/>
</dbReference>
<feature type="domain" description="SAM" evidence="8">
    <location>
        <begin position="283"/>
        <end position="340"/>
    </location>
</feature>
<keyword evidence="2" id="KW-0808">Transferase</keyword>
<dbReference type="InterPro" id="IPR011009">
    <property type="entry name" value="Kinase-like_dom_sf"/>
</dbReference>
<dbReference type="PANTHER" id="PTHR44329:SF288">
    <property type="entry name" value="MITOGEN-ACTIVATED PROTEIN KINASE KINASE KINASE 20"/>
    <property type="match status" value="1"/>
</dbReference>
<keyword evidence="10" id="KW-1185">Reference proteome</keyword>
<keyword evidence="1" id="KW-0723">Serine/threonine-protein kinase</keyword>
<evidence type="ECO:0000256" key="6">
    <source>
        <dbReference type="SAM" id="Coils"/>
    </source>
</evidence>
<comment type="caution">
    <text evidence="9">The sequence shown here is derived from an EMBL/GenBank/DDBJ whole genome shotgun (WGS) entry which is preliminary data.</text>
</comment>
<dbReference type="GO" id="GO:0005737">
    <property type="term" value="C:cytoplasm"/>
    <property type="evidence" value="ECO:0007669"/>
    <property type="project" value="TreeGrafter"/>
</dbReference>
<dbReference type="Gene3D" id="3.30.200.20">
    <property type="entry name" value="Phosphorylase Kinase, domain 1"/>
    <property type="match status" value="1"/>
</dbReference>
<sequence>MPFVEIDFSELEFFERLGSGAAGTVYRALWKTQEKVVAVKKLLQLEAEADVLSSLSHRNIVQFFGAVVQPPNYCLVTGHRVDQDTVLIRNELSPLRGPSPVIHRDLKSRNVVIAADLTAKVIQQLPVSPACDVFSYSIVLWELLTREVPFKGLEGLQVAWLVVAKDERLIIPKSCPPLFADLMRKCWLAEPKDRLNFKQILDQLQNMLENESLEEETKSFLKQKDEWKKEIEEKLETLKNVRRELSDKEFQLREREKELDAREKQLVSKKRSSLHGNHDVNGWTEDDAVNWIQSLPGPELAAYSEVFLKNHITGRRLFLLTGDDLLQIGVLSVGHRKELLVSPVSQTCFTAVELLSEETPEMSTPL</sequence>
<proteinExistence type="predicted"/>
<dbReference type="AlphaFoldDB" id="A0AA35W8H4"/>
<dbReference type="SMART" id="SM00220">
    <property type="entry name" value="S_TKc"/>
    <property type="match status" value="1"/>
</dbReference>
<dbReference type="Pfam" id="PF07714">
    <property type="entry name" value="PK_Tyr_Ser-Thr"/>
    <property type="match status" value="2"/>
</dbReference>
<feature type="domain" description="Protein kinase" evidence="7">
    <location>
        <begin position="11"/>
        <end position="208"/>
    </location>
</feature>
<protein>
    <submittedName>
        <fullName evidence="9">Mitogen-activated protein kinase kinase kinase 20</fullName>
    </submittedName>
</protein>
<name>A0AA35W8H4_GEOBA</name>
<gene>
    <name evidence="9" type="ORF">GBAR_LOCUS4394</name>
</gene>
<dbReference type="PROSITE" id="PS50105">
    <property type="entry name" value="SAM_DOMAIN"/>
    <property type="match status" value="1"/>
</dbReference>
<reference evidence="9" key="1">
    <citation type="submission" date="2023-03" db="EMBL/GenBank/DDBJ databases">
        <authorList>
            <person name="Steffen K."/>
            <person name="Cardenas P."/>
        </authorList>
    </citation>
    <scope>NUCLEOTIDE SEQUENCE</scope>
</reference>
<dbReference type="PROSITE" id="PS50011">
    <property type="entry name" value="PROTEIN_KINASE_DOM"/>
    <property type="match status" value="1"/>
</dbReference>
<keyword evidence="5" id="KW-0067">ATP-binding</keyword>
<dbReference type="InterPro" id="IPR008271">
    <property type="entry name" value="Ser/Thr_kinase_AS"/>
</dbReference>
<evidence type="ECO:0000259" key="8">
    <source>
        <dbReference type="PROSITE" id="PS50105"/>
    </source>
</evidence>
<dbReference type="InterPro" id="IPR001660">
    <property type="entry name" value="SAM"/>
</dbReference>
<evidence type="ECO:0000259" key="7">
    <source>
        <dbReference type="PROSITE" id="PS50011"/>
    </source>
</evidence>
<evidence type="ECO:0000256" key="1">
    <source>
        <dbReference type="ARBA" id="ARBA00022527"/>
    </source>
</evidence>
<dbReference type="InterPro" id="IPR013761">
    <property type="entry name" value="SAM/pointed_sf"/>
</dbReference>
<evidence type="ECO:0000256" key="2">
    <source>
        <dbReference type="ARBA" id="ARBA00022679"/>
    </source>
</evidence>
<feature type="coiled-coil region" evidence="6">
    <location>
        <begin position="210"/>
        <end position="258"/>
    </location>
</feature>
<keyword evidence="3" id="KW-0547">Nucleotide-binding</keyword>
<dbReference type="PROSITE" id="PS00108">
    <property type="entry name" value="PROTEIN_KINASE_ST"/>
    <property type="match status" value="1"/>
</dbReference>
<keyword evidence="6" id="KW-0175">Coiled coil</keyword>
<accession>A0AA35W8H4</accession>
<evidence type="ECO:0000256" key="4">
    <source>
        <dbReference type="ARBA" id="ARBA00022777"/>
    </source>
</evidence>
<dbReference type="GO" id="GO:0004674">
    <property type="term" value="F:protein serine/threonine kinase activity"/>
    <property type="evidence" value="ECO:0007669"/>
    <property type="project" value="UniProtKB-KW"/>
</dbReference>
<dbReference type="PANTHER" id="PTHR44329">
    <property type="entry name" value="SERINE/THREONINE-PROTEIN KINASE TNNI3K-RELATED"/>
    <property type="match status" value="1"/>
</dbReference>
<organism evidence="9 10">
    <name type="scientific">Geodia barretti</name>
    <name type="common">Barrett's horny sponge</name>
    <dbReference type="NCBI Taxonomy" id="519541"/>
    <lineage>
        <taxon>Eukaryota</taxon>
        <taxon>Metazoa</taxon>
        <taxon>Porifera</taxon>
        <taxon>Demospongiae</taxon>
        <taxon>Heteroscleromorpha</taxon>
        <taxon>Tetractinellida</taxon>
        <taxon>Astrophorina</taxon>
        <taxon>Geodiidae</taxon>
        <taxon>Geodia</taxon>
    </lineage>
</organism>
<dbReference type="Gene3D" id="1.10.150.50">
    <property type="entry name" value="Transcription Factor, Ets-1"/>
    <property type="match status" value="1"/>
</dbReference>
<dbReference type="GO" id="GO:0005524">
    <property type="term" value="F:ATP binding"/>
    <property type="evidence" value="ECO:0007669"/>
    <property type="project" value="UniProtKB-KW"/>
</dbReference>
<dbReference type="InterPro" id="IPR001245">
    <property type="entry name" value="Ser-Thr/Tyr_kinase_cat_dom"/>
</dbReference>
<dbReference type="SUPFAM" id="SSF47769">
    <property type="entry name" value="SAM/Pointed domain"/>
    <property type="match status" value="1"/>
</dbReference>
<dbReference type="Pfam" id="PF00536">
    <property type="entry name" value="SAM_1"/>
    <property type="match status" value="1"/>
</dbReference>
<evidence type="ECO:0000313" key="10">
    <source>
        <dbReference type="Proteomes" id="UP001174909"/>
    </source>
</evidence>
<evidence type="ECO:0000256" key="3">
    <source>
        <dbReference type="ARBA" id="ARBA00022741"/>
    </source>
</evidence>
<dbReference type="Proteomes" id="UP001174909">
    <property type="component" value="Unassembled WGS sequence"/>
</dbReference>
<dbReference type="SUPFAM" id="SSF56112">
    <property type="entry name" value="Protein kinase-like (PK-like)"/>
    <property type="match status" value="1"/>
</dbReference>
<dbReference type="InterPro" id="IPR000719">
    <property type="entry name" value="Prot_kinase_dom"/>
</dbReference>
<dbReference type="EMBL" id="CASHTH010000635">
    <property type="protein sequence ID" value="CAI8005785.1"/>
    <property type="molecule type" value="Genomic_DNA"/>
</dbReference>
<dbReference type="SMART" id="SM00454">
    <property type="entry name" value="SAM"/>
    <property type="match status" value="1"/>
</dbReference>
<dbReference type="InterPro" id="IPR051681">
    <property type="entry name" value="Ser/Thr_Kinases-Pseudokinases"/>
</dbReference>
<evidence type="ECO:0000256" key="5">
    <source>
        <dbReference type="ARBA" id="ARBA00022840"/>
    </source>
</evidence>
<evidence type="ECO:0000313" key="9">
    <source>
        <dbReference type="EMBL" id="CAI8005785.1"/>
    </source>
</evidence>
<keyword evidence="4 9" id="KW-0418">Kinase</keyword>